<dbReference type="InterPro" id="IPR003761">
    <property type="entry name" value="Exonuc_VII_S"/>
</dbReference>
<evidence type="ECO:0000313" key="8">
    <source>
        <dbReference type="Proteomes" id="UP000029622"/>
    </source>
</evidence>
<comment type="similarity">
    <text evidence="1 6">Belongs to the XseB family.</text>
</comment>
<dbReference type="EMBL" id="AZTB01000001">
    <property type="protein sequence ID" value="KGG81419.1"/>
    <property type="molecule type" value="Genomic_DNA"/>
</dbReference>
<dbReference type="PIRSF" id="PIRSF006488">
    <property type="entry name" value="Exonuc_VII_S"/>
    <property type="match status" value="1"/>
</dbReference>
<dbReference type="GO" id="GO:0008855">
    <property type="term" value="F:exodeoxyribonuclease VII activity"/>
    <property type="evidence" value="ECO:0007669"/>
    <property type="project" value="UniProtKB-UniRule"/>
</dbReference>
<evidence type="ECO:0000256" key="2">
    <source>
        <dbReference type="ARBA" id="ARBA00022490"/>
    </source>
</evidence>
<dbReference type="GO" id="GO:0005829">
    <property type="term" value="C:cytosol"/>
    <property type="evidence" value="ECO:0007669"/>
    <property type="project" value="TreeGrafter"/>
</dbReference>
<evidence type="ECO:0000256" key="6">
    <source>
        <dbReference type="HAMAP-Rule" id="MF_00337"/>
    </source>
</evidence>
<keyword evidence="4 6" id="KW-0378">Hydrolase</keyword>
<dbReference type="Proteomes" id="UP000029622">
    <property type="component" value="Unassembled WGS sequence"/>
</dbReference>
<dbReference type="RefSeq" id="WP_035161151.1">
    <property type="nucleotide sequence ID" value="NZ_AZTB01000001.1"/>
</dbReference>
<dbReference type="GO" id="GO:0006308">
    <property type="term" value="P:DNA catabolic process"/>
    <property type="evidence" value="ECO:0007669"/>
    <property type="project" value="UniProtKB-UniRule"/>
</dbReference>
<dbReference type="Gene3D" id="1.10.287.1040">
    <property type="entry name" value="Exonuclease VII, small subunit"/>
    <property type="match status" value="1"/>
</dbReference>
<dbReference type="Pfam" id="PF02609">
    <property type="entry name" value="Exonuc_VII_S"/>
    <property type="match status" value="1"/>
</dbReference>
<protein>
    <recommendedName>
        <fullName evidence="6">Exodeoxyribonuclease 7 small subunit</fullName>
        <ecNumber evidence="6">3.1.11.6</ecNumber>
    </recommendedName>
    <alternativeName>
        <fullName evidence="6">Exodeoxyribonuclease VII small subunit</fullName>
        <shortName evidence="6">Exonuclease VII small subunit</shortName>
    </alternativeName>
</protein>
<dbReference type="SUPFAM" id="SSF116842">
    <property type="entry name" value="XseB-like"/>
    <property type="match status" value="1"/>
</dbReference>
<dbReference type="EC" id="3.1.11.6" evidence="6"/>
<gene>
    <name evidence="6" type="primary">xseB</name>
    <name evidence="7" type="ORF">Y919_00205</name>
</gene>
<comment type="function">
    <text evidence="6">Bidirectionally degrades single-stranded DNA into large acid-insoluble oligonucleotides, which are then degraded further into small acid-soluble oligonucleotides.</text>
</comment>
<accession>A0A096CXV2</accession>
<dbReference type="HAMAP" id="MF_00337">
    <property type="entry name" value="Exonuc_7_S"/>
    <property type="match status" value="1"/>
</dbReference>
<evidence type="ECO:0000256" key="5">
    <source>
        <dbReference type="ARBA" id="ARBA00022839"/>
    </source>
</evidence>
<dbReference type="AlphaFoldDB" id="A0A096CXV2"/>
<keyword evidence="3 6" id="KW-0540">Nuclease</keyword>
<keyword evidence="5 6" id="KW-0269">Exonuclease</keyword>
<name>A0A096CXV2_9FIRM</name>
<evidence type="ECO:0000256" key="3">
    <source>
        <dbReference type="ARBA" id="ARBA00022722"/>
    </source>
</evidence>
<comment type="caution">
    <text evidence="7">The sequence shown here is derived from an EMBL/GenBank/DDBJ whole genome shotgun (WGS) entry which is preliminary data.</text>
</comment>
<dbReference type="PANTHER" id="PTHR34137">
    <property type="entry name" value="EXODEOXYRIBONUCLEASE 7 SMALL SUBUNIT"/>
    <property type="match status" value="1"/>
</dbReference>
<reference evidence="7 8" key="1">
    <citation type="submission" date="2013-12" db="EMBL/GenBank/DDBJ databases">
        <title>Draft genome sequence of Caloranaerobacter sp. H53214.</title>
        <authorList>
            <person name="Jiang L.J."/>
            <person name="Shao Z.Z."/>
            <person name="Long M.N."/>
        </authorList>
    </citation>
    <scope>NUCLEOTIDE SEQUENCE [LARGE SCALE GENOMIC DNA]</scope>
    <source>
        <strain evidence="7 8">H53214</strain>
    </source>
</reference>
<dbReference type="PANTHER" id="PTHR34137:SF1">
    <property type="entry name" value="EXODEOXYRIBONUCLEASE 7 SMALL SUBUNIT"/>
    <property type="match status" value="1"/>
</dbReference>
<comment type="subunit">
    <text evidence="6">Heterooligomer composed of large and small subunits.</text>
</comment>
<evidence type="ECO:0000256" key="1">
    <source>
        <dbReference type="ARBA" id="ARBA00009998"/>
    </source>
</evidence>
<sequence length="77" mass="9087">MKEEVGNIKFEEALEKLEHIVRRIESGRLTLEETMEEFTKGIELYNYCLKVLNEAEGKIKMIVEKENGEYNEIDFTT</sequence>
<comment type="catalytic activity">
    <reaction evidence="6">
        <text>Exonucleolytic cleavage in either 5'- to 3'- or 3'- to 5'-direction to yield nucleoside 5'-phosphates.</text>
        <dbReference type="EC" id="3.1.11.6"/>
    </reaction>
</comment>
<dbReference type="NCBIfam" id="NF002140">
    <property type="entry name" value="PRK00977.1-4"/>
    <property type="match status" value="1"/>
</dbReference>
<proteinExistence type="inferred from homology"/>
<dbReference type="STRING" id="1156417.Y919_00205"/>
<comment type="subcellular location">
    <subcellularLocation>
        <location evidence="6">Cytoplasm</location>
    </subcellularLocation>
</comment>
<dbReference type="InterPro" id="IPR037004">
    <property type="entry name" value="Exonuc_VII_ssu_sf"/>
</dbReference>
<dbReference type="GO" id="GO:0009318">
    <property type="term" value="C:exodeoxyribonuclease VII complex"/>
    <property type="evidence" value="ECO:0007669"/>
    <property type="project" value="UniProtKB-UniRule"/>
</dbReference>
<evidence type="ECO:0000313" key="7">
    <source>
        <dbReference type="EMBL" id="KGG81419.1"/>
    </source>
</evidence>
<organism evidence="7 8">
    <name type="scientific">Caloranaerobacter azorensis H53214</name>
    <dbReference type="NCBI Taxonomy" id="1156417"/>
    <lineage>
        <taxon>Bacteria</taxon>
        <taxon>Bacillati</taxon>
        <taxon>Bacillota</taxon>
        <taxon>Tissierellia</taxon>
        <taxon>Tissierellales</taxon>
        <taxon>Thermohalobacteraceae</taxon>
        <taxon>Caloranaerobacter</taxon>
    </lineage>
</organism>
<evidence type="ECO:0000256" key="4">
    <source>
        <dbReference type="ARBA" id="ARBA00022801"/>
    </source>
</evidence>
<dbReference type="NCBIfam" id="TIGR01280">
    <property type="entry name" value="xseB"/>
    <property type="match status" value="1"/>
</dbReference>
<keyword evidence="2 6" id="KW-0963">Cytoplasm</keyword>